<dbReference type="RefSeq" id="WP_354556294.1">
    <property type="nucleotide sequence ID" value="NZ_JBEPMB010000002.1"/>
</dbReference>
<dbReference type="EMBL" id="JBEPMB010000002">
    <property type="protein sequence ID" value="MET3613789.1"/>
    <property type="molecule type" value="Genomic_DNA"/>
</dbReference>
<name>A0ABV2J1P8_9HYPH</name>
<dbReference type="Gene3D" id="1.10.260.40">
    <property type="entry name" value="lambda repressor-like DNA-binding domains"/>
    <property type="match status" value="1"/>
</dbReference>
<accession>A0ABV2J1P8</accession>
<dbReference type="Pfam" id="PF13744">
    <property type="entry name" value="HTH_37"/>
    <property type="match status" value="1"/>
</dbReference>
<proteinExistence type="predicted"/>
<organism evidence="2 3">
    <name type="scientific">Rhizobium aquaticum</name>
    <dbReference type="NCBI Taxonomy" id="1549636"/>
    <lineage>
        <taxon>Bacteria</taxon>
        <taxon>Pseudomonadati</taxon>
        <taxon>Pseudomonadota</taxon>
        <taxon>Alphaproteobacteria</taxon>
        <taxon>Hyphomicrobiales</taxon>
        <taxon>Rhizobiaceae</taxon>
        <taxon>Rhizobium/Agrobacterium group</taxon>
        <taxon>Rhizobium</taxon>
    </lineage>
</organism>
<dbReference type="SUPFAM" id="SSF47413">
    <property type="entry name" value="lambda repressor-like DNA-binding domains"/>
    <property type="match status" value="1"/>
</dbReference>
<sequence>MMEEDLEVVRGSDNVFADLGFADAETRQMKAQLAAEIIIALDRRKLTVREAGELTGIAAADISRIRNADLGRFTIDRLVRVLSHLDRKVELRVVNAQRDHAPATLKRATA</sequence>
<dbReference type="GO" id="GO:0003677">
    <property type="term" value="F:DNA binding"/>
    <property type="evidence" value="ECO:0007669"/>
    <property type="project" value="UniProtKB-KW"/>
</dbReference>
<protein>
    <submittedName>
        <fullName evidence="2">XRE-type DNA-binding protein</fullName>
    </submittedName>
</protein>
<comment type="caution">
    <text evidence="2">The sequence shown here is derived from an EMBL/GenBank/DDBJ whole genome shotgun (WGS) entry which is preliminary data.</text>
</comment>
<evidence type="ECO:0000313" key="3">
    <source>
        <dbReference type="Proteomes" id="UP001549047"/>
    </source>
</evidence>
<keyword evidence="2" id="KW-0238">DNA-binding</keyword>
<dbReference type="InterPro" id="IPR010982">
    <property type="entry name" value="Lambda_DNA-bd_dom_sf"/>
</dbReference>
<reference evidence="2 3" key="1">
    <citation type="submission" date="2024-06" db="EMBL/GenBank/DDBJ databases">
        <title>Genomic Encyclopedia of Type Strains, Phase IV (KMG-IV): sequencing the most valuable type-strain genomes for metagenomic binning, comparative biology and taxonomic classification.</title>
        <authorList>
            <person name="Goeker M."/>
        </authorList>
    </citation>
    <scope>NUCLEOTIDE SEQUENCE [LARGE SCALE GENOMIC DNA]</scope>
    <source>
        <strain evidence="2 3">DSM 29780</strain>
    </source>
</reference>
<evidence type="ECO:0000259" key="1">
    <source>
        <dbReference type="Pfam" id="PF13744"/>
    </source>
</evidence>
<dbReference type="InterPro" id="IPR039554">
    <property type="entry name" value="HigA2-like_HTH"/>
</dbReference>
<dbReference type="Proteomes" id="UP001549047">
    <property type="component" value="Unassembled WGS sequence"/>
</dbReference>
<keyword evidence="3" id="KW-1185">Reference proteome</keyword>
<gene>
    <name evidence="2" type="ORF">ABID16_002118</name>
</gene>
<evidence type="ECO:0000313" key="2">
    <source>
        <dbReference type="EMBL" id="MET3613789.1"/>
    </source>
</evidence>
<feature type="domain" description="HigA2-like helix-turn-helix" evidence="1">
    <location>
        <begin position="15"/>
        <end position="93"/>
    </location>
</feature>